<name>A0A448ZKA5_9STRA</name>
<organism evidence="1 2">
    <name type="scientific">Pseudo-nitzschia multistriata</name>
    <dbReference type="NCBI Taxonomy" id="183589"/>
    <lineage>
        <taxon>Eukaryota</taxon>
        <taxon>Sar</taxon>
        <taxon>Stramenopiles</taxon>
        <taxon>Ochrophyta</taxon>
        <taxon>Bacillariophyta</taxon>
        <taxon>Bacillariophyceae</taxon>
        <taxon>Bacillariophycidae</taxon>
        <taxon>Bacillariales</taxon>
        <taxon>Bacillariaceae</taxon>
        <taxon>Pseudo-nitzschia</taxon>
    </lineage>
</organism>
<dbReference type="Proteomes" id="UP000291116">
    <property type="component" value="Unassembled WGS sequence"/>
</dbReference>
<dbReference type="EMBL" id="CAACVS010000442">
    <property type="protein sequence ID" value="VEU42472.1"/>
    <property type="molecule type" value="Genomic_DNA"/>
</dbReference>
<evidence type="ECO:0000313" key="1">
    <source>
        <dbReference type="EMBL" id="VEU42472.1"/>
    </source>
</evidence>
<evidence type="ECO:0000313" key="2">
    <source>
        <dbReference type="Proteomes" id="UP000291116"/>
    </source>
</evidence>
<dbReference type="OrthoDB" id="42978at2759"/>
<protein>
    <submittedName>
        <fullName evidence="1">Uncharacterized protein</fullName>
    </submittedName>
</protein>
<accession>A0A448ZKA5</accession>
<sequence length="170" mass="19230">MNLEVIRGTDQVDILAKVLGECLVREKQPGTSLMICPDLFPSNFLSFLEVYNMLQDGVLVDNDLGGRIQIAPFHPYFEFEGSGDNIDNLTNRSPFPIFHILREEEVGVAVDALNGDSEKVWKRNVELLEELEEQLGRDKATKVLSGEEPDIITSKKVKEVLKMMKKNRPI</sequence>
<keyword evidence="2" id="KW-1185">Reference proteome</keyword>
<dbReference type="Pfam" id="PF07209">
    <property type="entry name" value="DUF1415"/>
    <property type="match status" value="1"/>
</dbReference>
<dbReference type="AlphaFoldDB" id="A0A448ZKA5"/>
<proteinExistence type="predicted"/>
<dbReference type="InterPro" id="IPR009858">
    <property type="entry name" value="DUF1415"/>
</dbReference>
<reference evidence="1 2" key="1">
    <citation type="submission" date="2019-01" db="EMBL/GenBank/DDBJ databases">
        <authorList>
            <person name="Ferrante I. M."/>
        </authorList>
    </citation>
    <scope>NUCLEOTIDE SEQUENCE [LARGE SCALE GENOMIC DNA]</scope>
    <source>
        <strain evidence="1 2">B856</strain>
    </source>
</reference>
<gene>
    <name evidence="1" type="ORF">PSNMU_V1.4_AUG-EV-PASAV3_0094340</name>
</gene>